<dbReference type="InterPro" id="IPR012296">
    <property type="entry name" value="Nuclease_put_TT1808"/>
</dbReference>
<reference evidence="2" key="1">
    <citation type="submission" date="2020-02" db="EMBL/GenBank/DDBJ databases">
        <authorList>
            <person name="Meier V. D."/>
        </authorList>
    </citation>
    <scope>NUCLEOTIDE SEQUENCE</scope>
    <source>
        <strain evidence="2">AVDCRST_MAG33</strain>
    </source>
</reference>
<dbReference type="InterPro" id="IPR008538">
    <property type="entry name" value="Uma2"/>
</dbReference>
<organism evidence="2">
    <name type="scientific">uncultured Thermomicrobiales bacterium</name>
    <dbReference type="NCBI Taxonomy" id="1645740"/>
    <lineage>
        <taxon>Bacteria</taxon>
        <taxon>Pseudomonadati</taxon>
        <taxon>Thermomicrobiota</taxon>
        <taxon>Thermomicrobia</taxon>
        <taxon>Thermomicrobiales</taxon>
        <taxon>environmental samples</taxon>
    </lineage>
</organism>
<accession>A0A6J4VB43</accession>
<sequence>MVASPVRATLADLANTPDDGQRYELIDGEIIATAAPTWRHQQVVGNLHLLLRLWVDPRSLGEVALAPVDIILSTSMSVQPDLVYVSAANLVNLRDGRYYGTPDLAVEVISPTNQSYDTVTKLFRYARAAIPEYWLVDPTAGSVLILSLVDGIYVPQTANDQGTVASVVLPGLSVDPAAVFGPGIPTVTT</sequence>
<evidence type="ECO:0000313" key="2">
    <source>
        <dbReference type="EMBL" id="CAA9573894.1"/>
    </source>
</evidence>
<name>A0A6J4VB43_9BACT</name>
<dbReference type="PANTHER" id="PTHR34107">
    <property type="entry name" value="SLL0198 PROTEIN-RELATED"/>
    <property type="match status" value="1"/>
</dbReference>
<dbReference type="Pfam" id="PF05685">
    <property type="entry name" value="Uma2"/>
    <property type="match status" value="1"/>
</dbReference>
<dbReference type="Gene3D" id="3.90.1570.10">
    <property type="entry name" value="tt1808, chain A"/>
    <property type="match status" value="1"/>
</dbReference>
<dbReference type="AlphaFoldDB" id="A0A6J4VB43"/>
<dbReference type="SUPFAM" id="SSF52980">
    <property type="entry name" value="Restriction endonuclease-like"/>
    <property type="match status" value="1"/>
</dbReference>
<gene>
    <name evidence="2" type="ORF">AVDCRST_MAG33-2831</name>
</gene>
<proteinExistence type="predicted"/>
<dbReference type="CDD" id="cd06260">
    <property type="entry name" value="DUF820-like"/>
    <property type="match status" value="1"/>
</dbReference>
<dbReference type="PANTHER" id="PTHR34107:SF4">
    <property type="entry name" value="SLL1222 PROTEIN"/>
    <property type="match status" value="1"/>
</dbReference>
<dbReference type="InterPro" id="IPR011335">
    <property type="entry name" value="Restrct_endonuc-II-like"/>
</dbReference>
<feature type="domain" description="Putative restriction endonuclease" evidence="1">
    <location>
        <begin position="17"/>
        <end position="175"/>
    </location>
</feature>
<dbReference type="EMBL" id="CADCWK010000347">
    <property type="protein sequence ID" value="CAA9573894.1"/>
    <property type="molecule type" value="Genomic_DNA"/>
</dbReference>
<evidence type="ECO:0000259" key="1">
    <source>
        <dbReference type="Pfam" id="PF05685"/>
    </source>
</evidence>
<protein>
    <recommendedName>
        <fullName evidence="1">Putative restriction endonuclease domain-containing protein</fullName>
    </recommendedName>
</protein>